<comment type="caution">
    <text evidence="1">The sequence shown here is derived from an EMBL/GenBank/DDBJ whole genome shotgun (WGS) entry which is preliminary data.</text>
</comment>
<keyword evidence="2" id="KW-1185">Reference proteome</keyword>
<evidence type="ECO:0000313" key="1">
    <source>
        <dbReference type="EMBL" id="KAH7992368.1"/>
    </source>
</evidence>
<gene>
    <name evidence="1" type="ORF">K3G42_021825</name>
</gene>
<sequence>MGQFGSPIQSSDRQADKGESMHIGNEPGPLPQRSLLVCRMGTEKHLEAGCNSSLPALSPCRMPYSGSHLKTNGVYVHLQTLRVIDEWAEMMQTFPLGLCKLINTHTPHTCTAAYTSMLLTSLVLLYTCMLTEPKRKSTLFPKVRYTHTPLLSFRK</sequence>
<dbReference type="EMBL" id="CM037616">
    <property type="protein sequence ID" value="KAH7992368.1"/>
    <property type="molecule type" value="Genomic_DNA"/>
</dbReference>
<accession>A0ACB8EIS0</accession>
<name>A0ACB8EIS0_9SAUR</name>
<organism evidence="1 2">
    <name type="scientific">Sphaerodactylus townsendi</name>
    <dbReference type="NCBI Taxonomy" id="933632"/>
    <lineage>
        <taxon>Eukaryota</taxon>
        <taxon>Metazoa</taxon>
        <taxon>Chordata</taxon>
        <taxon>Craniata</taxon>
        <taxon>Vertebrata</taxon>
        <taxon>Euteleostomi</taxon>
        <taxon>Lepidosauria</taxon>
        <taxon>Squamata</taxon>
        <taxon>Bifurcata</taxon>
        <taxon>Gekkota</taxon>
        <taxon>Sphaerodactylidae</taxon>
        <taxon>Sphaerodactylus</taxon>
    </lineage>
</organism>
<reference evidence="1" key="1">
    <citation type="submission" date="2021-08" db="EMBL/GenBank/DDBJ databases">
        <title>The first chromosome-level gecko genome reveals the dynamic sex chromosomes of Neotropical dwarf geckos (Sphaerodactylidae: Sphaerodactylus).</title>
        <authorList>
            <person name="Pinto B.J."/>
            <person name="Keating S.E."/>
            <person name="Gamble T."/>
        </authorList>
    </citation>
    <scope>NUCLEOTIDE SEQUENCE</scope>
    <source>
        <strain evidence="1">TG3544</strain>
    </source>
</reference>
<dbReference type="Proteomes" id="UP000827872">
    <property type="component" value="Linkage Group LG03"/>
</dbReference>
<protein>
    <submittedName>
        <fullName evidence="1">Uncharacterized protein</fullName>
    </submittedName>
</protein>
<proteinExistence type="predicted"/>
<evidence type="ECO:0000313" key="2">
    <source>
        <dbReference type="Proteomes" id="UP000827872"/>
    </source>
</evidence>